<dbReference type="InterPro" id="IPR036558">
    <property type="entry name" value="YqbG-like_sf"/>
</dbReference>
<gene>
    <name evidence="1" type="ORF">LCGC14_0535320</name>
</gene>
<dbReference type="EMBL" id="LAZR01000705">
    <property type="protein sequence ID" value="KKN60063.1"/>
    <property type="molecule type" value="Genomic_DNA"/>
</dbReference>
<reference evidence="1" key="1">
    <citation type="journal article" date="2015" name="Nature">
        <title>Complex archaea that bridge the gap between prokaryotes and eukaryotes.</title>
        <authorList>
            <person name="Spang A."/>
            <person name="Saw J.H."/>
            <person name="Jorgensen S.L."/>
            <person name="Zaremba-Niedzwiedzka K."/>
            <person name="Martijn J."/>
            <person name="Lind A.E."/>
            <person name="van Eijk R."/>
            <person name="Schleper C."/>
            <person name="Guy L."/>
            <person name="Ettema T.J."/>
        </authorList>
    </citation>
    <scope>NUCLEOTIDE SEQUENCE</scope>
</reference>
<comment type="caution">
    <text evidence="1">The sequence shown here is derived from an EMBL/GenBank/DDBJ whole genome shotgun (WGS) entry which is preliminary data.</text>
</comment>
<dbReference type="SUPFAM" id="SSF116915">
    <property type="entry name" value="Hypothetical protein YqbG"/>
    <property type="match status" value="1"/>
</dbReference>
<organism evidence="1">
    <name type="scientific">marine sediment metagenome</name>
    <dbReference type="NCBI Taxonomy" id="412755"/>
    <lineage>
        <taxon>unclassified sequences</taxon>
        <taxon>metagenomes</taxon>
        <taxon>ecological metagenomes</taxon>
    </lineage>
</organism>
<evidence type="ECO:0000313" key="1">
    <source>
        <dbReference type="EMBL" id="KKN60063.1"/>
    </source>
</evidence>
<accession>A0A0F9V2F3</accession>
<name>A0A0F9V2F3_9ZZZZ</name>
<proteinExistence type="predicted"/>
<dbReference type="Gene3D" id="1.10.3230.10">
    <property type="entry name" value="YqbG-like"/>
    <property type="match status" value="1"/>
</dbReference>
<dbReference type="AlphaFoldDB" id="A0A0F9V2F3"/>
<sequence length="119" mass="13117">MAYTYDITTSIGQVRRLINDTDITPTTDAQFNDEEISFFLDLGNNSVLMAASYALESWAAAITGSLKSEKIGDYSYTKDEASKKIELAKKYSDEAAAVPYMTWSEWDLSGGSSITAEED</sequence>
<protein>
    <submittedName>
        <fullName evidence="1">Uncharacterized protein</fullName>
    </submittedName>
</protein>